<keyword evidence="3" id="KW-1185">Reference proteome</keyword>
<name>A0A6A6QQQ9_9PEZI</name>
<sequence>MASLLTLPPELRQAIISNSLSIEYKKTKDQRFHISTPFHAVCKLLEEDIKKSIPSWLPEPATGCLAPIRKIGDMYCVEDINNHFVNIAKSSNRTWTGIQELNVQLVRDEGLEGFIEHGLSGQHGWPYAFYILSYMIHNGIRNVIRGPLVLPESVEVIKVDLTIPPKAWALLNILGQPHLDVPMQMFTTPRPGQESMSGQSLFWRTLFKKVHELVNHIRYAPKRARNLSVEIVGTAPESQLEVIAQEPDWSLIWKLPQTSQVRGPPMPVDFSKFVKNVRAKKAEMVLEEERKRILEADERAMRAKRQKQELAKNMGEKARRRKEETKKRRKEWAQNMAEIRKKKRE</sequence>
<dbReference type="EMBL" id="MU004190">
    <property type="protein sequence ID" value="KAF2494735.1"/>
    <property type="molecule type" value="Genomic_DNA"/>
</dbReference>
<dbReference type="Proteomes" id="UP000799750">
    <property type="component" value="Unassembled WGS sequence"/>
</dbReference>
<evidence type="ECO:0000313" key="2">
    <source>
        <dbReference type="EMBL" id="KAF2494735.1"/>
    </source>
</evidence>
<evidence type="ECO:0000256" key="1">
    <source>
        <dbReference type="SAM" id="MobiDB-lite"/>
    </source>
</evidence>
<organism evidence="2 3">
    <name type="scientific">Lophium mytilinum</name>
    <dbReference type="NCBI Taxonomy" id="390894"/>
    <lineage>
        <taxon>Eukaryota</taxon>
        <taxon>Fungi</taxon>
        <taxon>Dikarya</taxon>
        <taxon>Ascomycota</taxon>
        <taxon>Pezizomycotina</taxon>
        <taxon>Dothideomycetes</taxon>
        <taxon>Pleosporomycetidae</taxon>
        <taxon>Mytilinidiales</taxon>
        <taxon>Mytilinidiaceae</taxon>
        <taxon>Lophium</taxon>
    </lineage>
</organism>
<reference evidence="2" key="1">
    <citation type="journal article" date="2020" name="Stud. Mycol.">
        <title>101 Dothideomycetes genomes: a test case for predicting lifestyles and emergence of pathogens.</title>
        <authorList>
            <person name="Haridas S."/>
            <person name="Albert R."/>
            <person name="Binder M."/>
            <person name="Bloem J."/>
            <person name="Labutti K."/>
            <person name="Salamov A."/>
            <person name="Andreopoulos B."/>
            <person name="Baker S."/>
            <person name="Barry K."/>
            <person name="Bills G."/>
            <person name="Bluhm B."/>
            <person name="Cannon C."/>
            <person name="Castanera R."/>
            <person name="Culley D."/>
            <person name="Daum C."/>
            <person name="Ezra D."/>
            <person name="Gonzalez J."/>
            <person name="Henrissat B."/>
            <person name="Kuo A."/>
            <person name="Liang C."/>
            <person name="Lipzen A."/>
            <person name="Lutzoni F."/>
            <person name="Magnuson J."/>
            <person name="Mondo S."/>
            <person name="Nolan M."/>
            <person name="Ohm R."/>
            <person name="Pangilinan J."/>
            <person name="Park H.-J."/>
            <person name="Ramirez L."/>
            <person name="Alfaro M."/>
            <person name="Sun H."/>
            <person name="Tritt A."/>
            <person name="Yoshinaga Y."/>
            <person name="Zwiers L.-H."/>
            <person name="Turgeon B."/>
            <person name="Goodwin S."/>
            <person name="Spatafora J."/>
            <person name="Crous P."/>
            <person name="Grigoriev I."/>
        </authorList>
    </citation>
    <scope>NUCLEOTIDE SEQUENCE</scope>
    <source>
        <strain evidence="2">CBS 269.34</strain>
    </source>
</reference>
<dbReference type="AlphaFoldDB" id="A0A6A6QQQ9"/>
<feature type="compositionally biased region" description="Basic and acidic residues" evidence="1">
    <location>
        <begin position="299"/>
        <end position="326"/>
    </location>
</feature>
<evidence type="ECO:0000313" key="3">
    <source>
        <dbReference type="Proteomes" id="UP000799750"/>
    </source>
</evidence>
<feature type="region of interest" description="Disordered" evidence="1">
    <location>
        <begin position="299"/>
        <end position="345"/>
    </location>
</feature>
<protein>
    <submittedName>
        <fullName evidence="2">Uncharacterized protein</fullName>
    </submittedName>
</protein>
<dbReference type="OrthoDB" id="10637512at2759"/>
<gene>
    <name evidence="2" type="ORF">BU16DRAFT_582570</name>
</gene>
<proteinExistence type="predicted"/>
<accession>A0A6A6QQQ9</accession>